<dbReference type="EMBL" id="FWXV01000001">
    <property type="protein sequence ID" value="SMC63792.1"/>
    <property type="molecule type" value="Genomic_DNA"/>
</dbReference>
<keyword evidence="2" id="KW-1185">Reference proteome</keyword>
<evidence type="ECO:0000313" key="2">
    <source>
        <dbReference type="Proteomes" id="UP000192674"/>
    </source>
</evidence>
<evidence type="ECO:0000313" key="1">
    <source>
        <dbReference type="EMBL" id="SMC63792.1"/>
    </source>
</evidence>
<dbReference type="AlphaFoldDB" id="A0A1W2ATE2"/>
<name>A0A1W2ATE2_KIBAR</name>
<proteinExistence type="predicted"/>
<reference evidence="1 2" key="1">
    <citation type="submission" date="2017-04" db="EMBL/GenBank/DDBJ databases">
        <authorList>
            <person name="Afonso C.L."/>
            <person name="Miller P.J."/>
            <person name="Scott M.A."/>
            <person name="Spackman E."/>
            <person name="Goraichik I."/>
            <person name="Dimitrov K.M."/>
            <person name="Suarez D.L."/>
            <person name="Swayne D.E."/>
        </authorList>
    </citation>
    <scope>NUCLEOTIDE SEQUENCE [LARGE SCALE GENOMIC DNA]</scope>
    <source>
        <strain evidence="1 2">DSM 43828</strain>
    </source>
</reference>
<gene>
    <name evidence="1" type="ORF">SAMN05661093_01087</name>
</gene>
<dbReference type="RefSeq" id="WP_084424896.1">
    <property type="nucleotide sequence ID" value="NZ_FWXV01000001.1"/>
</dbReference>
<dbReference type="OrthoDB" id="3627316at2"/>
<protein>
    <submittedName>
        <fullName evidence="1">Uncharacterized protein</fullName>
    </submittedName>
</protein>
<sequence>MDDDRDLLHRARAGARELVHVAREGDTNGVFDALRKLTGDEGIVGTDTRMIVGQLVSASAQMMLLRVGNAPPDVTYAVDLRDEEEFAVPIDELEPPLRATVRALLAELNGRPDEAGFQLDLALSEQTVPTTLDVVVHSLLWTIGLLEWCEAEAQPVPSWLSVESCN</sequence>
<accession>A0A1W2ATE2</accession>
<organism evidence="1 2">
    <name type="scientific">Kibdelosporangium aridum</name>
    <dbReference type="NCBI Taxonomy" id="2030"/>
    <lineage>
        <taxon>Bacteria</taxon>
        <taxon>Bacillati</taxon>
        <taxon>Actinomycetota</taxon>
        <taxon>Actinomycetes</taxon>
        <taxon>Pseudonocardiales</taxon>
        <taxon>Pseudonocardiaceae</taxon>
        <taxon>Kibdelosporangium</taxon>
    </lineage>
</organism>
<dbReference type="Proteomes" id="UP000192674">
    <property type="component" value="Unassembled WGS sequence"/>
</dbReference>